<proteinExistence type="predicted"/>
<keyword evidence="2" id="KW-1185">Reference proteome</keyword>
<protein>
    <submittedName>
        <fullName evidence="1">Uncharacterized protein</fullName>
    </submittedName>
</protein>
<name>A0A8S1QXZ5_9CILI</name>
<evidence type="ECO:0000313" key="2">
    <source>
        <dbReference type="Proteomes" id="UP000692954"/>
    </source>
</evidence>
<gene>
    <name evidence="1" type="ORF">PSON_ATCC_30995.1.T1240003</name>
</gene>
<sequence length="66" mass="7947">MAFQSMLSETKTMLKKIWDNLSESINQIQDWIEKQMVKENTYLIEINNAKNWLDKVFKQSFYQKVG</sequence>
<reference evidence="1" key="1">
    <citation type="submission" date="2021-01" db="EMBL/GenBank/DDBJ databases">
        <authorList>
            <consortium name="Genoscope - CEA"/>
            <person name="William W."/>
        </authorList>
    </citation>
    <scope>NUCLEOTIDE SEQUENCE</scope>
</reference>
<accession>A0A8S1QXZ5</accession>
<dbReference type="AlphaFoldDB" id="A0A8S1QXZ5"/>
<dbReference type="Proteomes" id="UP000692954">
    <property type="component" value="Unassembled WGS sequence"/>
</dbReference>
<comment type="caution">
    <text evidence="1">The sequence shown here is derived from an EMBL/GenBank/DDBJ whole genome shotgun (WGS) entry which is preliminary data.</text>
</comment>
<evidence type="ECO:0000313" key="1">
    <source>
        <dbReference type="EMBL" id="CAD8119985.1"/>
    </source>
</evidence>
<dbReference type="EMBL" id="CAJJDN010000124">
    <property type="protein sequence ID" value="CAD8119985.1"/>
    <property type="molecule type" value="Genomic_DNA"/>
</dbReference>
<organism evidence="1 2">
    <name type="scientific">Paramecium sonneborni</name>
    <dbReference type="NCBI Taxonomy" id="65129"/>
    <lineage>
        <taxon>Eukaryota</taxon>
        <taxon>Sar</taxon>
        <taxon>Alveolata</taxon>
        <taxon>Ciliophora</taxon>
        <taxon>Intramacronucleata</taxon>
        <taxon>Oligohymenophorea</taxon>
        <taxon>Peniculida</taxon>
        <taxon>Parameciidae</taxon>
        <taxon>Paramecium</taxon>
    </lineage>
</organism>